<comment type="function">
    <text evidence="6">May play the central regulatory role in sporulation. It may be an element of the effector pathway responsible for the activation of sporulation genes in response to nutritional stress. Spo0A may act in concert with spo0H (a sigma factor) to control the expression of some genes that are critical to the sporulation process.</text>
</comment>
<dbReference type="Gene3D" id="3.40.50.2300">
    <property type="match status" value="1"/>
</dbReference>
<dbReference type="InterPro" id="IPR001789">
    <property type="entry name" value="Sig_transdc_resp-reg_receiver"/>
</dbReference>
<accession>A0ABZ0QKU7</accession>
<evidence type="ECO:0000256" key="3">
    <source>
        <dbReference type="ARBA" id="ARBA00023015"/>
    </source>
</evidence>
<keyword evidence="3" id="KW-0805">Transcription regulation</keyword>
<evidence type="ECO:0000256" key="4">
    <source>
        <dbReference type="ARBA" id="ARBA00023125"/>
    </source>
</evidence>
<dbReference type="CDD" id="cd00383">
    <property type="entry name" value="trans_reg_C"/>
    <property type="match status" value="1"/>
</dbReference>
<proteinExistence type="predicted"/>
<dbReference type="Pfam" id="PF00486">
    <property type="entry name" value="Trans_reg_C"/>
    <property type="match status" value="1"/>
</dbReference>
<keyword evidence="13" id="KW-1185">Reference proteome</keyword>
<keyword evidence="5" id="KW-0804">Transcription</keyword>
<dbReference type="PROSITE" id="PS51755">
    <property type="entry name" value="OMPR_PHOB"/>
    <property type="match status" value="1"/>
</dbReference>
<feature type="domain" description="OmpR/PhoB-type" evidence="11">
    <location>
        <begin position="129"/>
        <end position="228"/>
    </location>
</feature>
<dbReference type="PANTHER" id="PTHR48111:SF4">
    <property type="entry name" value="DNA-BINDING DUAL TRANSCRIPTIONAL REGULATOR OMPR"/>
    <property type="match status" value="1"/>
</dbReference>
<dbReference type="InterPro" id="IPR039420">
    <property type="entry name" value="WalR-like"/>
</dbReference>
<keyword evidence="2 7" id="KW-0597">Phosphoprotein</keyword>
<dbReference type="SMART" id="SM00862">
    <property type="entry name" value="Trans_reg_C"/>
    <property type="match status" value="1"/>
</dbReference>
<keyword evidence="4 8" id="KW-0238">DNA-binding</keyword>
<dbReference type="Pfam" id="PF00072">
    <property type="entry name" value="Response_reg"/>
    <property type="match status" value="1"/>
</dbReference>
<dbReference type="SUPFAM" id="SSF46894">
    <property type="entry name" value="C-terminal effector domain of the bipartite response regulators"/>
    <property type="match status" value="1"/>
</dbReference>
<evidence type="ECO:0000259" key="11">
    <source>
        <dbReference type="PROSITE" id="PS51755"/>
    </source>
</evidence>
<evidence type="ECO:0000256" key="6">
    <source>
        <dbReference type="ARBA" id="ARBA00024867"/>
    </source>
</evidence>
<dbReference type="Gene3D" id="6.10.250.690">
    <property type="match status" value="1"/>
</dbReference>
<evidence type="ECO:0000313" key="13">
    <source>
        <dbReference type="Proteomes" id="UP001304683"/>
    </source>
</evidence>
<sequence length="257" mass="28319">MAAERILVVDDEPGIREICRLYLEREGFAVREAASLAGARAALRSEAPALVVLDLMLPDGDGLDLCRELVEQGVPVVCLTARAEETDRVLGLELGADDYVTKPFSPRELVARVRAVLRRAARGPRSPVPAVVRFGPCAVDLAARRVRVDGREVPLTPKEFDLLALLVTHPHRVFTRQQLLERVWDFAYAGDTRTVDVHVQRLRRKIEPDPQRPRYLKTVWSVGYRFDPEGEAGAPGPGRPGEATGPGSPRAGTRPGR</sequence>
<dbReference type="PANTHER" id="PTHR48111">
    <property type="entry name" value="REGULATOR OF RPOS"/>
    <property type="match status" value="1"/>
</dbReference>
<evidence type="ECO:0000313" key="12">
    <source>
        <dbReference type="EMBL" id="WPD18121.1"/>
    </source>
</evidence>
<dbReference type="SMART" id="SM00448">
    <property type="entry name" value="REC"/>
    <property type="match status" value="1"/>
</dbReference>
<dbReference type="Gene3D" id="1.10.10.10">
    <property type="entry name" value="Winged helix-like DNA-binding domain superfamily/Winged helix DNA-binding domain"/>
    <property type="match status" value="1"/>
</dbReference>
<evidence type="ECO:0000256" key="2">
    <source>
        <dbReference type="ARBA" id="ARBA00022553"/>
    </source>
</evidence>
<feature type="DNA-binding region" description="OmpR/PhoB-type" evidence="8">
    <location>
        <begin position="129"/>
        <end position="228"/>
    </location>
</feature>
<dbReference type="InterPro" id="IPR001867">
    <property type="entry name" value="OmpR/PhoB-type_DNA-bd"/>
</dbReference>
<gene>
    <name evidence="12" type="ORF">Q5761_06910</name>
</gene>
<evidence type="ECO:0000259" key="10">
    <source>
        <dbReference type="PROSITE" id="PS50110"/>
    </source>
</evidence>
<evidence type="ECO:0000256" key="5">
    <source>
        <dbReference type="ARBA" id="ARBA00023163"/>
    </source>
</evidence>
<protein>
    <recommendedName>
        <fullName evidence="1">Stage 0 sporulation protein A homolog</fullName>
    </recommendedName>
</protein>
<evidence type="ECO:0000256" key="1">
    <source>
        <dbReference type="ARBA" id="ARBA00018672"/>
    </source>
</evidence>
<feature type="region of interest" description="Disordered" evidence="9">
    <location>
        <begin position="227"/>
        <end position="257"/>
    </location>
</feature>
<organism evidence="12 13">
    <name type="scientific">Thermaerobacter composti</name>
    <dbReference type="NCBI Taxonomy" id="554949"/>
    <lineage>
        <taxon>Bacteria</taxon>
        <taxon>Bacillati</taxon>
        <taxon>Bacillota</taxon>
        <taxon>Clostridia</taxon>
        <taxon>Eubacteriales</taxon>
        <taxon>Clostridiales Family XVII. Incertae Sedis</taxon>
        <taxon>Thermaerobacter</taxon>
    </lineage>
</organism>
<evidence type="ECO:0000256" key="9">
    <source>
        <dbReference type="SAM" id="MobiDB-lite"/>
    </source>
</evidence>
<evidence type="ECO:0000256" key="8">
    <source>
        <dbReference type="PROSITE-ProRule" id="PRU01091"/>
    </source>
</evidence>
<feature type="modified residue" description="4-aspartylphosphate" evidence="7">
    <location>
        <position position="54"/>
    </location>
</feature>
<evidence type="ECO:0000256" key="7">
    <source>
        <dbReference type="PROSITE-ProRule" id="PRU00169"/>
    </source>
</evidence>
<dbReference type="RefSeq" id="WP_135225595.1">
    <property type="nucleotide sequence ID" value="NZ_CP132508.1"/>
</dbReference>
<dbReference type="EMBL" id="CP132508">
    <property type="protein sequence ID" value="WPD18121.1"/>
    <property type="molecule type" value="Genomic_DNA"/>
</dbReference>
<dbReference type="PROSITE" id="PS50110">
    <property type="entry name" value="RESPONSE_REGULATORY"/>
    <property type="match status" value="1"/>
</dbReference>
<dbReference type="Proteomes" id="UP001304683">
    <property type="component" value="Chromosome"/>
</dbReference>
<dbReference type="InterPro" id="IPR011006">
    <property type="entry name" value="CheY-like_superfamily"/>
</dbReference>
<dbReference type="SUPFAM" id="SSF52172">
    <property type="entry name" value="CheY-like"/>
    <property type="match status" value="1"/>
</dbReference>
<name>A0ABZ0QKU7_9FIRM</name>
<dbReference type="InterPro" id="IPR016032">
    <property type="entry name" value="Sig_transdc_resp-reg_C-effctor"/>
</dbReference>
<feature type="domain" description="Response regulatory" evidence="10">
    <location>
        <begin position="5"/>
        <end position="117"/>
    </location>
</feature>
<dbReference type="InterPro" id="IPR036388">
    <property type="entry name" value="WH-like_DNA-bd_sf"/>
</dbReference>
<reference evidence="12 13" key="1">
    <citation type="submission" date="2023-08" db="EMBL/GenBank/DDBJ databases">
        <title>Genome sequence of Thermaerobacter compostii strain Ins1, a spore-forming filamentous bacterium isolated from a deep geothermal reservoir.</title>
        <authorList>
            <person name="Bregnard D."/>
            <person name="Gonzalez D."/>
            <person name="Junier P."/>
        </authorList>
    </citation>
    <scope>NUCLEOTIDE SEQUENCE [LARGE SCALE GENOMIC DNA]</scope>
    <source>
        <strain evidence="12 13">Ins1</strain>
    </source>
</reference>